<reference evidence="1 2" key="1">
    <citation type="journal article" date="2013" name="Genome Biol.">
        <title>Comparative genomics of the core and accessory genomes of 48 Sinorhizobium strains comprising five genospecies.</title>
        <authorList>
            <person name="Sugawara M."/>
            <person name="Epstein B."/>
            <person name="Badgley B.D."/>
            <person name="Unno T."/>
            <person name="Xu L."/>
            <person name="Reese J."/>
            <person name="Gyaneshwar P."/>
            <person name="Denny R."/>
            <person name="Mudge J."/>
            <person name="Bharti A.K."/>
            <person name="Farmer A.D."/>
            <person name="May G.D."/>
            <person name="Woodward J.E."/>
            <person name="Medigue C."/>
            <person name="Vallenet D."/>
            <person name="Lajus A."/>
            <person name="Rouy Z."/>
            <person name="Martinez-Vaz B."/>
            <person name="Tiffin P."/>
            <person name="Young N.D."/>
            <person name="Sadowsky M.J."/>
        </authorList>
    </citation>
    <scope>NUCLEOTIDE SEQUENCE [LARGE SCALE GENOMIC DNA]</scope>
    <source>
        <strain evidence="1 2">USDA4894</strain>
    </source>
</reference>
<proteinExistence type="predicted"/>
<gene>
    <name evidence="1" type="ORF">GHK62_30570</name>
</gene>
<organism evidence="1 2">
    <name type="scientific">Sinorhizobium terangae</name>
    <dbReference type="NCBI Taxonomy" id="110322"/>
    <lineage>
        <taxon>Bacteria</taxon>
        <taxon>Pseudomonadati</taxon>
        <taxon>Pseudomonadota</taxon>
        <taxon>Alphaproteobacteria</taxon>
        <taxon>Hyphomicrobiales</taxon>
        <taxon>Rhizobiaceae</taxon>
        <taxon>Sinorhizobium/Ensifer group</taxon>
        <taxon>Sinorhizobium</taxon>
    </lineage>
</organism>
<keyword evidence="2" id="KW-1185">Reference proteome</keyword>
<name>A0A6N7LRL1_SINTE</name>
<dbReference type="EMBL" id="WITC01000126">
    <property type="protein sequence ID" value="MQX18924.1"/>
    <property type="molecule type" value="Genomic_DNA"/>
</dbReference>
<dbReference type="AlphaFoldDB" id="A0A6N7LRL1"/>
<comment type="caution">
    <text evidence="1">The sequence shown here is derived from an EMBL/GenBank/DDBJ whole genome shotgun (WGS) entry which is preliminary data.</text>
</comment>
<protein>
    <submittedName>
        <fullName evidence="1">Uncharacterized protein</fullName>
    </submittedName>
</protein>
<evidence type="ECO:0000313" key="2">
    <source>
        <dbReference type="Proteomes" id="UP000439983"/>
    </source>
</evidence>
<evidence type="ECO:0000313" key="1">
    <source>
        <dbReference type="EMBL" id="MQX18924.1"/>
    </source>
</evidence>
<dbReference type="RefSeq" id="WP_153442690.1">
    <property type="nucleotide sequence ID" value="NZ_JACIGA010000016.1"/>
</dbReference>
<accession>A0A6N7LRL1</accession>
<sequence>MSEIETSNRNSRIRVGAKVHGKIASFGRLGGEHVGEADFLILGQTKIRSSQRGDPRQAVPKHGA</sequence>
<dbReference type="Proteomes" id="UP000439983">
    <property type="component" value="Unassembled WGS sequence"/>
</dbReference>